<gene>
    <name evidence="2" type="ORF">B4098_2263</name>
    <name evidence="1" type="ORF">SB48_HM08orf01856</name>
</gene>
<protein>
    <submittedName>
        <fullName evidence="2">Uncharacterized protein</fullName>
    </submittedName>
</protein>
<dbReference type="Proteomes" id="UP000075288">
    <property type="component" value="Unassembled WGS sequence"/>
</dbReference>
<reference evidence="3" key="2">
    <citation type="submission" date="2015-01" db="EMBL/GenBank/DDBJ databases">
        <title>Comparative genome analysis of Bacillus coagulans HM-08, Clostridium butyricum HM-68, Bacillus subtilis HM-66 and Bacillus paralicheniformis BL-09.</title>
        <authorList>
            <person name="Zhang H."/>
        </authorList>
    </citation>
    <scope>NUCLEOTIDE SEQUENCE [LARGE SCALE GENOMIC DNA]</scope>
    <source>
        <strain evidence="3">HM-08</strain>
    </source>
</reference>
<dbReference type="PATRIC" id="fig|1398.18.peg.1220"/>
<evidence type="ECO:0000313" key="4">
    <source>
        <dbReference type="Proteomes" id="UP000075288"/>
    </source>
</evidence>
<sequence length="40" mass="4811">MGAVFPFNGAEKIFRVPLRIWAVFRYNKIRQEGTRGKWRN</sequence>
<accession>A0A0C5C5A5</accession>
<evidence type="ECO:0000313" key="3">
    <source>
        <dbReference type="Proteomes" id="UP000032024"/>
    </source>
</evidence>
<reference evidence="2 4" key="3">
    <citation type="submission" date="2016-01" db="EMBL/GenBank/DDBJ databases">
        <title>Genome Sequences of Twelve Sporeforming Bacillus Species Isolated from Foods.</title>
        <authorList>
            <person name="Berendsen E.M."/>
            <person name="Wells-Bennik M.H."/>
            <person name="Krawcyk A.O."/>
            <person name="De Jong A."/>
            <person name="Holsappel S."/>
            <person name="Eijlander R.T."/>
            <person name="Kuipers O.P."/>
        </authorList>
    </citation>
    <scope>NUCLEOTIDE SEQUENCE [LARGE SCALE GENOMIC DNA]</scope>
    <source>
        <strain evidence="2 4">B4098</strain>
    </source>
</reference>
<dbReference type="Proteomes" id="UP000032024">
    <property type="component" value="Chromosome"/>
</dbReference>
<dbReference type="EMBL" id="CP010525">
    <property type="protein sequence ID" value="AJO21996.1"/>
    <property type="molecule type" value="Genomic_DNA"/>
</dbReference>
<keyword evidence="3" id="KW-1185">Reference proteome</keyword>
<proteinExistence type="predicted"/>
<name>A0A0C5C5A5_HEYCO</name>
<dbReference type="EMBL" id="LQYG01000003">
    <property type="protein sequence ID" value="KYC66926.1"/>
    <property type="molecule type" value="Genomic_DNA"/>
</dbReference>
<reference evidence="1" key="1">
    <citation type="submission" date="2015-01" db="EMBL/GenBank/DDBJ databases">
        <title>Comparative genome analysis of Bacillus coagulans HM-08, Clostridium butyricum HM-68, Bacillus subtilis HM-66 and Bacillus licheniformis BL-09.</title>
        <authorList>
            <person name="Zhang H."/>
        </authorList>
    </citation>
    <scope>NUCLEOTIDE SEQUENCE [LARGE SCALE GENOMIC DNA]</scope>
    <source>
        <strain evidence="1">HM-08</strain>
    </source>
</reference>
<evidence type="ECO:0000313" key="2">
    <source>
        <dbReference type="EMBL" id="KYC66926.1"/>
    </source>
</evidence>
<organism evidence="2 4">
    <name type="scientific">Heyndrickxia coagulans</name>
    <name type="common">Weizmannia coagulans</name>
    <dbReference type="NCBI Taxonomy" id="1398"/>
    <lineage>
        <taxon>Bacteria</taxon>
        <taxon>Bacillati</taxon>
        <taxon>Bacillota</taxon>
        <taxon>Bacilli</taxon>
        <taxon>Bacillales</taxon>
        <taxon>Bacillaceae</taxon>
        <taxon>Heyndrickxia</taxon>
    </lineage>
</organism>
<dbReference type="AlphaFoldDB" id="A0A0C5C5A5"/>
<evidence type="ECO:0000313" key="1">
    <source>
        <dbReference type="EMBL" id="AJO21996.1"/>
    </source>
</evidence>